<dbReference type="InterPro" id="IPR050789">
    <property type="entry name" value="Diverse_Enzym_Activities"/>
</dbReference>
<dbReference type="AlphaFoldDB" id="M3B0T5"/>
<dbReference type="Pfam" id="PF00144">
    <property type="entry name" value="Beta-lactamase"/>
    <property type="match status" value="1"/>
</dbReference>
<comment type="similarity">
    <text evidence="1">Belongs to the class-A beta-lactamase family.</text>
</comment>
<proteinExistence type="inferred from homology"/>
<dbReference type="SUPFAM" id="SSF56601">
    <property type="entry name" value="beta-lactamase/transpeptidase-like"/>
    <property type="match status" value="1"/>
</dbReference>
<dbReference type="eggNOG" id="ENOG502S4UR">
    <property type="taxonomic scope" value="Eukaryota"/>
</dbReference>
<dbReference type="Proteomes" id="UP000016931">
    <property type="component" value="Unassembled WGS sequence"/>
</dbReference>
<reference evidence="4 5" key="1">
    <citation type="journal article" date="2012" name="PLoS Pathog.">
        <title>Diverse lifestyles and strategies of plant pathogenesis encoded in the genomes of eighteen Dothideomycetes fungi.</title>
        <authorList>
            <person name="Ohm R.A."/>
            <person name="Feau N."/>
            <person name="Henrissat B."/>
            <person name="Schoch C.L."/>
            <person name="Horwitz B.A."/>
            <person name="Barry K.W."/>
            <person name="Condon B.J."/>
            <person name="Copeland A.C."/>
            <person name="Dhillon B."/>
            <person name="Glaser F."/>
            <person name="Hesse C.N."/>
            <person name="Kosti I."/>
            <person name="LaButti K."/>
            <person name="Lindquist E.A."/>
            <person name="Lucas S."/>
            <person name="Salamov A.A."/>
            <person name="Bradshaw R.E."/>
            <person name="Ciuffetti L."/>
            <person name="Hamelin R.C."/>
            <person name="Kema G.H.J."/>
            <person name="Lawrence C."/>
            <person name="Scott J.A."/>
            <person name="Spatafora J.W."/>
            <person name="Turgeon B.G."/>
            <person name="de Wit P.J.G.M."/>
            <person name="Zhong S."/>
            <person name="Goodwin S.B."/>
            <person name="Grigoriev I.V."/>
        </authorList>
    </citation>
    <scope>NUCLEOTIDE SEQUENCE [LARGE SCALE GENOMIC DNA]</scope>
    <source>
        <strain evidence="4 5">SO2202</strain>
    </source>
</reference>
<dbReference type="InterPro" id="IPR001466">
    <property type="entry name" value="Beta-lactam-related"/>
</dbReference>
<organism evidence="4 5">
    <name type="scientific">Sphaerulina musiva (strain SO2202)</name>
    <name type="common">Poplar stem canker fungus</name>
    <name type="synonym">Septoria musiva</name>
    <dbReference type="NCBI Taxonomy" id="692275"/>
    <lineage>
        <taxon>Eukaryota</taxon>
        <taxon>Fungi</taxon>
        <taxon>Dikarya</taxon>
        <taxon>Ascomycota</taxon>
        <taxon>Pezizomycotina</taxon>
        <taxon>Dothideomycetes</taxon>
        <taxon>Dothideomycetidae</taxon>
        <taxon>Mycosphaerellales</taxon>
        <taxon>Mycosphaerellaceae</taxon>
        <taxon>Sphaerulina</taxon>
    </lineage>
</organism>
<dbReference type="PANTHER" id="PTHR43283:SF17">
    <property type="entry name" value="(LOVD), PUTATIVE (AFU_ORTHOLOGUE AFUA_5G00920)-RELATED"/>
    <property type="match status" value="1"/>
</dbReference>
<evidence type="ECO:0000259" key="3">
    <source>
        <dbReference type="Pfam" id="PF00144"/>
    </source>
</evidence>
<protein>
    <submittedName>
        <fullName evidence="4">Beta-lactamase family protein</fullName>
    </submittedName>
</protein>
<dbReference type="GO" id="GO:0016787">
    <property type="term" value="F:hydrolase activity"/>
    <property type="evidence" value="ECO:0007669"/>
    <property type="project" value="UniProtKB-KW"/>
</dbReference>
<feature type="domain" description="Beta-lactamase-related" evidence="3">
    <location>
        <begin position="6"/>
        <end position="377"/>
    </location>
</feature>
<accession>M3B0T5</accession>
<dbReference type="HOGENOM" id="CLU_020027_11_1_1"/>
<keyword evidence="5" id="KW-1185">Reference proteome</keyword>
<sequence>MATELEQALAQGVQDAKIPHAVVYATNKDGTFTYHHATGFHHYGSKQEDSSPIQPNALFMLASASKLLTAIAALKAVELGFLTLEEDICLHLPELASKQVLHGFDEATNAPILKPRQHPITLTHLLAHSSGHTYGFHPDIIKYAAVMGQPAPTSAMQATIAERYDTPLAFEPGTSWAYSPGLDWTGLLIQRVTGLTLEEFEQKHLWQPLGITEITFWPSAEKKNVATPQLCVRRKDRTLIPYQGETINTHSTECFGGHGMYANLADYILVLQSLLANDGKLLLPTSVEALFTPQLGAESQKALNEFIQTWHTTIPGDWNPDIPTSYALGGIVFLEDDVGRRKKGTLSWGGLFNPFWIVDRESDVAYCFGTQVLPPGDKGCKEMSAVAERAIYKMAGKA</sequence>
<evidence type="ECO:0000313" key="4">
    <source>
        <dbReference type="EMBL" id="EMF13382.1"/>
    </source>
</evidence>
<dbReference type="OMA" id="GMFNSSW"/>
<dbReference type="Gene3D" id="3.40.710.10">
    <property type="entry name" value="DD-peptidase/beta-lactamase superfamily"/>
    <property type="match status" value="1"/>
</dbReference>
<dbReference type="GeneID" id="27900082"/>
<dbReference type="PANTHER" id="PTHR43283">
    <property type="entry name" value="BETA-LACTAMASE-RELATED"/>
    <property type="match status" value="1"/>
</dbReference>
<dbReference type="EMBL" id="KB456263">
    <property type="protein sequence ID" value="EMF13382.1"/>
    <property type="molecule type" value="Genomic_DNA"/>
</dbReference>
<evidence type="ECO:0000256" key="2">
    <source>
        <dbReference type="ARBA" id="ARBA00022801"/>
    </source>
</evidence>
<gene>
    <name evidence="4" type="ORF">SEPMUDRAFT_140820</name>
</gene>
<dbReference type="RefSeq" id="XP_016761503.1">
    <property type="nucleotide sequence ID" value="XM_016902945.1"/>
</dbReference>
<dbReference type="STRING" id="692275.M3B0T5"/>
<evidence type="ECO:0000256" key="1">
    <source>
        <dbReference type="ARBA" id="ARBA00009009"/>
    </source>
</evidence>
<keyword evidence="2" id="KW-0378">Hydrolase</keyword>
<dbReference type="InterPro" id="IPR012338">
    <property type="entry name" value="Beta-lactam/transpept-like"/>
</dbReference>
<evidence type="ECO:0000313" key="5">
    <source>
        <dbReference type="Proteomes" id="UP000016931"/>
    </source>
</evidence>
<name>M3B0T5_SPHMS</name>
<dbReference type="OrthoDB" id="428260at2759"/>